<organism evidence="1 2">
    <name type="scientific">Apiospora arundinis</name>
    <dbReference type="NCBI Taxonomy" id="335852"/>
    <lineage>
        <taxon>Eukaryota</taxon>
        <taxon>Fungi</taxon>
        <taxon>Dikarya</taxon>
        <taxon>Ascomycota</taxon>
        <taxon>Pezizomycotina</taxon>
        <taxon>Sordariomycetes</taxon>
        <taxon>Xylariomycetidae</taxon>
        <taxon>Amphisphaeriales</taxon>
        <taxon>Apiosporaceae</taxon>
        <taxon>Apiospora</taxon>
    </lineage>
</organism>
<proteinExistence type="predicted"/>
<keyword evidence="2" id="KW-1185">Reference proteome</keyword>
<sequence>MANPDSPHNRTNPTPLTIGAEAEGVMGVMGERQYRSWSRDDDLAVFRPFLVRPRPYTNWQGRLVDFESDSDEFGASAQDWLFKEIRKSLAQHVNVFLPEDQGPDSRYNVRQDMHTVCENPYYYFWRVIDDETAKLPPEEEEEDGMSWPGFELLTPAMKFNETNLTEIANVYRWLSAGDPNFQPSGPRTPRTCGFHVHVGIGAARFSAFQMRRIASVAYATGKLLSQLQPDYRKKESEAKNCRFLSFLAFTSQHEDPATDAEYLLENFCDTVQSKVGTQEDGEEDENYGFEGGFKEAPLDEPAEVYVDSGSLDFSWQTNDGSTASSSPPFNRLIARGSLPSEEAGFLKDFQEEGEDPRPRRSIAHAVNILMRCQSPALVAELMLEGHSVSFRGYKQPASKYGPKPKPTVEWRQMPSTFNPDAAVAWITVVAHLTRAAIDWDWEDLNKLLRRCAMGETEPDKYDVFNLLEDIGCVEQAEIIQDMVLNGTVGSPFYNLANQEGGASQQQQ</sequence>
<accession>A0ABR2JLS8</accession>
<comment type="caution">
    <text evidence="1">The sequence shown here is derived from an EMBL/GenBank/DDBJ whole genome shotgun (WGS) entry which is preliminary data.</text>
</comment>
<dbReference type="PANTHER" id="PTHR36847">
    <property type="entry name" value="AMIDOLIGASE ENZYME"/>
    <property type="match status" value="1"/>
</dbReference>
<reference evidence="1 2" key="1">
    <citation type="journal article" date="2024" name="IMA Fungus">
        <title>Apiospora arundinis, a panoply of carbohydrate-active enzymes and secondary metabolites.</title>
        <authorList>
            <person name="Sorensen T."/>
            <person name="Petersen C."/>
            <person name="Muurmann A.T."/>
            <person name="Christiansen J.V."/>
            <person name="Brundto M.L."/>
            <person name="Overgaard C.K."/>
            <person name="Boysen A.T."/>
            <person name="Wollenberg R.D."/>
            <person name="Larsen T.O."/>
            <person name="Sorensen J.L."/>
            <person name="Nielsen K.L."/>
            <person name="Sondergaard T.E."/>
        </authorList>
    </citation>
    <scope>NUCLEOTIDE SEQUENCE [LARGE SCALE GENOMIC DNA]</scope>
    <source>
        <strain evidence="1 2">AAU 773</strain>
    </source>
</reference>
<dbReference type="Proteomes" id="UP001390339">
    <property type="component" value="Unassembled WGS sequence"/>
</dbReference>
<evidence type="ECO:0000313" key="2">
    <source>
        <dbReference type="Proteomes" id="UP001390339"/>
    </source>
</evidence>
<dbReference type="InterPro" id="IPR022025">
    <property type="entry name" value="Amidoligase_2"/>
</dbReference>
<dbReference type="Pfam" id="PF12224">
    <property type="entry name" value="Amidoligase_2"/>
    <property type="match status" value="1"/>
</dbReference>
<evidence type="ECO:0000313" key="1">
    <source>
        <dbReference type="EMBL" id="KAK8879784.1"/>
    </source>
</evidence>
<dbReference type="EMBL" id="JAPCWZ010000001">
    <property type="protein sequence ID" value="KAK8879784.1"/>
    <property type="molecule type" value="Genomic_DNA"/>
</dbReference>
<dbReference type="PANTHER" id="PTHR36847:SF1">
    <property type="entry name" value="AMIDOLIGASE ENZYME"/>
    <property type="match status" value="1"/>
</dbReference>
<protein>
    <submittedName>
        <fullName evidence="1">Amidoligase enzyme-domain-containing protein</fullName>
    </submittedName>
</protein>
<gene>
    <name evidence="1" type="ORF">PGQ11_001078</name>
</gene>
<name>A0ABR2JLS8_9PEZI</name>